<evidence type="ECO:0000256" key="1">
    <source>
        <dbReference type="PROSITE-ProRule" id="PRU00169"/>
    </source>
</evidence>
<keyword evidence="4" id="KW-0238">DNA-binding</keyword>
<keyword evidence="5" id="KW-1185">Reference proteome</keyword>
<dbReference type="Proteomes" id="UP000216339">
    <property type="component" value="Unassembled WGS sequence"/>
</dbReference>
<dbReference type="Pfam" id="PF00072">
    <property type="entry name" value="Response_reg"/>
    <property type="match status" value="1"/>
</dbReference>
<comment type="caution">
    <text evidence="4">The sequence shown here is derived from an EMBL/GenBank/DDBJ whole genome shotgun (WGS) entry which is preliminary data.</text>
</comment>
<dbReference type="SMART" id="SM00448">
    <property type="entry name" value="REC"/>
    <property type="match status" value="1"/>
</dbReference>
<dbReference type="InterPro" id="IPR001789">
    <property type="entry name" value="Sig_transdc_resp-reg_receiver"/>
</dbReference>
<dbReference type="PANTHER" id="PTHR37299">
    <property type="entry name" value="TRANSCRIPTIONAL REGULATOR-RELATED"/>
    <property type="match status" value="1"/>
</dbReference>
<dbReference type="Gene3D" id="3.40.50.2300">
    <property type="match status" value="1"/>
</dbReference>
<name>A0A271J3C4_9BACT</name>
<dbReference type="GO" id="GO:0003677">
    <property type="term" value="F:DNA binding"/>
    <property type="evidence" value="ECO:0007669"/>
    <property type="project" value="UniProtKB-KW"/>
</dbReference>
<protein>
    <submittedName>
        <fullName evidence="4">DNA-binding response regulator</fullName>
    </submittedName>
</protein>
<feature type="domain" description="HTH LytTR-type" evidence="3">
    <location>
        <begin position="159"/>
        <end position="263"/>
    </location>
</feature>
<dbReference type="Gene3D" id="2.40.50.1020">
    <property type="entry name" value="LytTr DNA-binding domain"/>
    <property type="match status" value="1"/>
</dbReference>
<dbReference type="GO" id="GO:0000156">
    <property type="term" value="F:phosphorelay response regulator activity"/>
    <property type="evidence" value="ECO:0007669"/>
    <property type="project" value="InterPro"/>
</dbReference>
<feature type="modified residue" description="4-aspartylphosphate" evidence="1">
    <location>
        <position position="62"/>
    </location>
</feature>
<dbReference type="SUPFAM" id="SSF52172">
    <property type="entry name" value="CheY-like"/>
    <property type="match status" value="1"/>
</dbReference>
<dbReference type="EMBL" id="MQWD01000001">
    <property type="protein sequence ID" value="PAP78026.1"/>
    <property type="molecule type" value="Genomic_DNA"/>
</dbReference>
<evidence type="ECO:0000313" key="5">
    <source>
        <dbReference type="Proteomes" id="UP000216339"/>
    </source>
</evidence>
<dbReference type="InterPro" id="IPR046947">
    <property type="entry name" value="LytR-like"/>
</dbReference>
<dbReference type="PANTHER" id="PTHR37299:SF1">
    <property type="entry name" value="STAGE 0 SPORULATION PROTEIN A HOMOLOG"/>
    <property type="match status" value="1"/>
</dbReference>
<reference evidence="4 5" key="1">
    <citation type="submission" date="2016-11" db="EMBL/GenBank/DDBJ databases">
        <title>Study of marine rhodopsin-containing bacteria.</title>
        <authorList>
            <person name="Yoshizawa S."/>
            <person name="Kumagai Y."/>
            <person name="Kogure K."/>
        </authorList>
    </citation>
    <scope>NUCLEOTIDE SEQUENCE [LARGE SCALE GENOMIC DNA]</scope>
    <source>
        <strain evidence="4 5">SAORIC-28</strain>
    </source>
</reference>
<evidence type="ECO:0000259" key="3">
    <source>
        <dbReference type="PROSITE" id="PS50930"/>
    </source>
</evidence>
<dbReference type="PROSITE" id="PS50930">
    <property type="entry name" value="HTH_LYTTR"/>
    <property type="match status" value="1"/>
</dbReference>
<evidence type="ECO:0000259" key="2">
    <source>
        <dbReference type="PROSITE" id="PS50110"/>
    </source>
</evidence>
<accession>A0A271J3C4</accession>
<dbReference type="SMART" id="SM00850">
    <property type="entry name" value="LytTR"/>
    <property type="match status" value="1"/>
</dbReference>
<dbReference type="InterPro" id="IPR007492">
    <property type="entry name" value="LytTR_DNA-bd_dom"/>
</dbReference>
<dbReference type="AlphaFoldDB" id="A0A271J3C4"/>
<sequence>MPDPLRVLVVDDEPLARQRVLDLLDRAAEVDVVGTAGTGRKAVDAIRSRAESGAPVDLVFLDVQMPGLSGLDVVREVGPAEMPAVVFVTAYDQHALAAFDVAAVDYLLKPYDDDRFAQALARARDAVRLREVDHLRQRLATLLGGESAAPPRPDYLERIAVEMRGQTRLVPVESVDYVSSDGPYAEIHVGDDVFVVRERMQTLEERLDPKDFFRIHRSTIVQLDRVEALLTAAGGDYSVRLTDGTRLRLSRSRRDAFTQRLGIDAGDG</sequence>
<evidence type="ECO:0000313" key="4">
    <source>
        <dbReference type="EMBL" id="PAP78026.1"/>
    </source>
</evidence>
<keyword evidence="1" id="KW-0597">Phosphoprotein</keyword>
<dbReference type="PROSITE" id="PS50110">
    <property type="entry name" value="RESPONSE_REGULATORY"/>
    <property type="match status" value="1"/>
</dbReference>
<dbReference type="OrthoDB" id="1646880at2"/>
<organism evidence="4 5">
    <name type="scientific">Rubrivirga marina</name>
    <dbReference type="NCBI Taxonomy" id="1196024"/>
    <lineage>
        <taxon>Bacteria</taxon>
        <taxon>Pseudomonadati</taxon>
        <taxon>Rhodothermota</taxon>
        <taxon>Rhodothermia</taxon>
        <taxon>Rhodothermales</taxon>
        <taxon>Rubricoccaceae</taxon>
        <taxon>Rubrivirga</taxon>
    </lineage>
</organism>
<gene>
    <name evidence="4" type="ORF">BSZ37_17050</name>
</gene>
<dbReference type="InterPro" id="IPR011006">
    <property type="entry name" value="CheY-like_superfamily"/>
</dbReference>
<dbReference type="Pfam" id="PF04397">
    <property type="entry name" value="LytTR"/>
    <property type="match status" value="1"/>
</dbReference>
<dbReference type="RefSeq" id="WP_095511696.1">
    <property type="nucleotide sequence ID" value="NZ_MQWD01000001.1"/>
</dbReference>
<proteinExistence type="predicted"/>
<feature type="domain" description="Response regulatory" evidence="2">
    <location>
        <begin position="6"/>
        <end position="124"/>
    </location>
</feature>